<feature type="non-terminal residue" evidence="2">
    <location>
        <position position="1"/>
    </location>
</feature>
<dbReference type="HOGENOM" id="CLU_2596457_0_0_1"/>
<accession>W6YJJ7</accession>
<evidence type="ECO:0000313" key="2">
    <source>
        <dbReference type="EMBL" id="EUC37745.1"/>
    </source>
</evidence>
<proteinExistence type="predicted"/>
<dbReference type="RefSeq" id="XP_007707984.1">
    <property type="nucleotide sequence ID" value="XM_007709794.1"/>
</dbReference>
<keyword evidence="3" id="KW-1185">Reference proteome</keyword>
<dbReference type="GeneID" id="19151829"/>
<organism evidence="2 3">
    <name type="scientific">Cochliobolus carbonum (strain 26-R-13)</name>
    <name type="common">Maize leaf spot fungus</name>
    <name type="synonym">Bipolaris zeicola</name>
    <dbReference type="NCBI Taxonomy" id="930089"/>
    <lineage>
        <taxon>Eukaryota</taxon>
        <taxon>Fungi</taxon>
        <taxon>Dikarya</taxon>
        <taxon>Ascomycota</taxon>
        <taxon>Pezizomycotina</taxon>
        <taxon>Dothideomycetes</taxon>
        <taxon>Pleosporomycetidae</taxon>
        <taxon>Pleosporales</taxon>
        <taxon>Pleosporineae</taxon>
        <taxon>Pleosporaceae</taxon>
        <taxon>Bipolaris</taxon>
    </lineage>
</organism>
<dbReference type="AlphaFoldDB" id="W6YJJ7"/>
<sequence length="80" mass="9419">PQPTQPSQKKKVKKKQQESRLVVFLGRYWVSPLYRAELNCFPTPIRTKLFQTEGECSSWKDFRRENPPRSQILEEAGVEP</sequence>
<evidence type="ECO:0000313" key="3">
    <source>
        <dbReference type="Proteomes" id="UP000053841"/>
    </source>
</evidence>
<dbReference type="Proteomes" id="UP000053841">
    <property type="component" value="Unassembled WGS sequence"/>
</dbReference>
<evidence type="ECO:0000256" key="1">
    <source>
        <dbReference type="SAM" id="MobiDB-lite"/>
    </source>
</evidence>
<reference evidence="2 3" key="1">
    <citation type="journal article" date="2013" name="PLoS Genet.">
        <title>Comparative genome structure, secondary metabolite, and effector coding capacity across Cochliobolus pathogens.</title>
        <authorList>
            <person name="Condon B.J."/>
            <person name="Leng Y."/>
            <person name="Wu D."/>
            <person name="Bushley K.E."/>
            <person name="Ohm R.A."/>
            <person name="Otillar R."/>
            <person name="Martin J."/>
            <person name="Schackwitz W."/>
            <person name="Grimwood J."/>
            <person name="MohdZainudin N."/>
            <person name="Xue C."/>
            <person name="Wang R."/>
            <person name="Manning V.A."/>
            <person name="Dhillon B."/>
            <person name="Tu Z.J."/>
            <person name="Steffenson B.J."/>
            <person name="Salamov A."/>
            <person name="Sun H."/>
            <person name="Lowry S."/>
            <person name="LaButti K."/>
            <person name="Han J."/>
            <person name="Copeland A."/>
            <person name="Lindquist E."/>
            <person name="Barry K."/>
            <person name="Schmutz J."/>
            <person name="Baker S.E."/>
            <person name="Ciuffetti L.M."/>
            <person name="Grigoriev I.V."/>
            <person name="Zhong S."/>
            <person name="Turgeon B.G."/>
        </authorList>
    </citation>
    <scope>NUCLEOTIDE SEQUENCE [LARGE SCALE GENOMIC DNA]</scope>
    <source>
        <strain evidence="2 3">26-R-13</strain>
    </source>
</reference>
<feature type="region of interest" description="Disordered" evidence="1">
    <location>
        <begin position="60"/>
        <end position="80"/>
    </location>
</feature>
<gene>
    <name evidence="2" type="ORF">COCCADRAFT_84777</name>
</gene>
<protein>
    <submittedName>
        <fullName evidence="2">Uncharacterized protein</fullName>
    </submittedName>
</protein>
<dbReference type="KEGG" id="bze:COCCADRAFT_84777"/>
<dbReference type="EMBL" id="KI964548">
    <property type="protein sequence ID" value="EUC37745.1"/>
    <property type="molecule type" value="Genomic_DNA"/>
</dbReference>
<name>W6YJJ7_COCC2</name>